<dbReference type="EnsemblMetazoa" id="HelroT191562">
    <property type="protein sequence ID" value="HelroP191562"/>
    <property type="gene ID" value="HelroG191562"/>
</dbReference>
<dbReference type="CDD" id="cd16196">
    <property type="entry name" value="EFh_PEF_CalpA_B"/>
    <property type="match status" value="1"/>
</dbReference>
<dbReference type="Gene3D" id="1.10.238.10">
    <property type="entry name" value="EF-hand"/>
    <property type="match status" value="1"/>
</dbReference>
<keyword evidence="6" id="KW-0106">Calcium</keyword>
<organism evidence="11 12">
    <name type="scientific">Helobdella robusta</name>
    <name type="common">Californian leech</name>
    <dbReference type="NCBI Taxonomy" id="6412"/>
    <lineage>
        <taxon>Eukaryota</taxon>
        <taxon>Metazoa</taxon>
        <taxon>Spiralia</taxon>
        <taxon>Lophotrochozoa</taxon>
        <taxon>Annelida</taxon>
        <taxon>Clitellata</taxon>
        <taxon>Hirudinea</taxon>
        <taxon>Rhynchobdellida</taxon>
        <taxon>Glossiphoniidae</taxon>
        <taxon>Helobdella</taxon>
    </lineage>
</organism>
<evidence type="ECO:0000256" key="1">
    <source>
        <dbReference type="ARBA" id="ARBA00004308"/>
    </source>
</evidence>
<dbReference type="GO" id="GO:0005737">
    <property type="term" value="C:cytoplasm"/>
    <property type="evidence" value="ECO:0007669"/>
    <property type="project" value="UniProtKB-SubCell"/>
</dbReference>
<feature type="region of interest" description="Disordered" evidence="8">
    <location>
        <begin position="1"/>
        <end position="51"/>
    </location>
</feature>
<dbReference type="GO" id="GO:0005509">
    <property type="term" value="F:calcium ion binding"/>
    <property type="evidence" value="ECO:0007669"/>
    <property type="project" value="InterPro"/>
</dbReference>
<dbReference type="OrthoDB" id="424753at2759"/>
<evidence type="ECO:0000256" key="4">
    <source>
        <dbReference type="ARBA" id="ARBA00022723"/>
    </source>
</evidence>
<dbReference type="SUPFAM" id="SSF47473">
    <property type="entry name" value="EF-hand"/>
    <property type="match status" value="1"/>
</dbReference>
<evidence type="ECO:0000256" key="7">
    <source>
        <dbReference type="ARBA" id="ARBA00023136"/>
    </source>
</evidence>
<evidence type="ECO:0000313" key="11">
    <source>
        <dbReference type="EnsemblMetazoa" id="HelroP191562"/>
    </source>
</evidence>
<dbReference type="EMBL" id="AMQM01004030">
    <property type="status" value="NOT_ANNOTATED_CDS"/>
    <property type="molecule type" value="Genomic_DNA"/>
</dbReference>
<dbReference type="PANTHER" id="PTHR46735">
    <property type="entry name" value="CALPAIN, SMALL SUBUNIT 1 A-RELATED"/>
    <property type="match status" value="1"/>
</dbReference>
<dbReference type="RefSeq" id="XP_009016966.1">
    <property type="nucleotide sequence ID" value="XM_009018718.1"/>
</dbReference>
<dbReference type="CTD" id="20211978"/>
<keyword evidence="12" id="KW-1185">Reference proteome</keyword>
<protein>
    <recommendedName>
        <fullName evidence="9">EF-hand domain-containing protein</fullName>
    </recommendedName>
</protein>
<evidence type="ECO:0000256" key="3">
    <source>
        <dbReference type="ARBA" id="ARBA00022490"/>
    </source>
</evidence>
<dbReference type="InterPro" id="IPR011992">
    <property type="entry name" value="EF-hand-dom_pair"/>
</dbReference>
<dbReference type="HOGENOM" id="CLU_1054782_0_0_1"/>
<accession>T1FT31</accession>
<evidence type="ECO:0000313" key="12">
    <source>
        <dbReference type="Proteomes" id="UP000015101"/>
    </source>
</evidence>
<gene>
    <name evidence="11" type="primary">20211978</name>
    <name evidence="10" type="ORF">HELRODRAFT_191562</name>
</gene>
<dbReference type="STRING" id="6412.T1FT31"/>
<dbReference type="Proteomes" id="UP000015101">
    <property type="component" value="Unassembled WGS sequence"/>
</dbReference>
<evidence type="ECO:0000256" key="8">
    <source>
        <dbReference type="SAM" id="MobiDB-lite"/>
    </source>
</evidence>
<evidence type="ECO:0000256" key="5">
    <source>
        <dbReference type="ARBA" id="ARBA00022737"/>
    </source>
</evidence>
<dbReference type="EMBL" id="KB096411">
    <property type="protein sequence ID" value="ESO05033.1"/>
    <property type="molecule type" value="Genomic_DNA"/>
</dbReference>
<evidence type="ECO:0000259" key="9">
    <source>
        <dbReference type="PROSITE" id="PS50222"/>
    </source>
</evidence>
<dbReference type="PANTHER" id="PTHR46735:SF3">
    <property type="entry name" value="CALPAIN SMALL SUBUNIT 1-RELATED"/>
    <property type="match status" value="1"/>
</dbReference>
<dbReference type="InterPro" id="IPR002048">
    <property type="entry name" value="EF_hand_dom"/>
</dbReference>
<dbReference type="GeneID" id="20211978"/>
<dbReference type="KEGG" id="hro:HELRODRAFT_191562"/>
<evidence type="ECO:0000256" key="2">
    <source>
        <dbReference type="ARBA" id="ARBA00004496"/>
    </source>
</evidence>
<name>T1FT31_HELRO</name>
<reference evidence="10 12" key="2">
    <citation type="journal article" date="2013" name="Nature">
        <title>Insights into bilaterian evolution from three spiralian genomes.</title>
        <authorList>
            <person name="Simakov O."/>
            <person name="Marletaz F."/>
            <person name="Cho S.J."/>
            <person name="Edsinger-Gonzales E."/>
            <person name="Havlak P."/>
            <person name="Hellsten U."/>
            <person name="Kuo D.H."/>
            <person name="Larsson T."/>
            <person name="Lv J."/>
            <person name="Arendt D."/>
            <person name="Savage R."/>
            <person name="Osoegawa K."/>
            <person name="de Jong P."/>
            <person name="Grimwood J."/>
            <person name="Chapman J.A."/>
            <person name="Shapiro H."/>
            <person name="Aerts A."/>
            <person name="Otillar R.P."/>
            <person name="Terry A.Y."/>
            <person name="Boore J.L."/>
            <person name="Grigoriev I.V."/>
            <person name="Lindberg D.R."/>
            <person name="Seaver E.C."/>
            <person name="Weisblat D.A."/>
            <person name="Putnam N.H."/>
            <person name="Rokhsar D.S."/>
        </authorList>
    </citation>
    <scope>NUCLEOTIDE SEQUENCE</scope>
</reference>
<reference evidence="12" key="1">
    <citation type="submission" date="2012-12" db="EMBL/GenBank/DDBJ databases">
        <authorList>
            <person name="Hellsten U."/>
            <person name="Grimwood J."/>
            <person name="Chapman J.A."/>
            <person name="Shapiro H."/>
            <person name="Aerts A."/>
            <person name="Otillar R.P."/>
            <person name="Terry A.Y."/>
            <person name="Boore J.L."/>
            <person name="Simakov O."/>
            <person name="Marletaz F."/>
            <person name="Cho S.-J."/>
            <person name="Edsinger-Gonzales E."/>
            <person name="Havlak P."/>
            <person name="Kuo D.-H."/>
            <person name="Larsson T."/>
            <person name="Lv J."/>
            <person name="Arendt D."/>
            <person name="Savage R."/>
            <person name="Osoegawa K."/>
            <person name="de Jong P."/>
            <person name="Lindberg D.R."/>
            <person name="Seaver E.C."/>
            <person name="Weisblat D.A."/>
            <person name="Putnam N.H."/>
            <person name="Grigoriev I.V."/>
            <person name="Rokhsar D.S."/>
        </authorList>
    </citation>
    <scope>NUCLEOTIDE SEQUENCE</scope>
</reference>
<keyword evidence="4" id="KW-0479">Metal-binding</keyword>
<keyword evidence="5" id="KW-0677">Repeat</keyword>
<feature type="compositionally biased region" description="Gly residues" evidence="8">
    <location>
        <begin position="15"/>
        <end position="30"/>
    </location>
</feature>
<comment type="subcellular location">
    <subcellularLocation>
        <location evidence="2">Cytoplasm</location>
    </subcellularLocation>
    <subcellularLocation>
        <location evidence="1">Endomembrane system</location>
    </subcellularLocation>
</comment>
<feature type="domain" description="EF-hand" evidence="9">
    <location>
        <begin position="165"/>
        <end position="200"/>
    </location>
</feature>
<keyword evidence="3" id="KW-0963">Cytoplasm</keyword>
<proteinExistence type="predicted"/>
<dbReference type="AlphaFoldDB" id="T1FT31"/>
<dbReference type="eggNOG" id="KOG0037">
    <property type="taxonomic scope" value="Eukaryota"/>
</dbReference>
<dbReference type="InParanoid" id="T1FT31"/>
<evidence type="ECO:0000256" key="6">
    <source>
        <dbReference type="ARBA" id="ARBA00022837"/>
    </source>
</evidence>
<dbReference type="PROSITE" id="PS50222">
    <property type="entry name" value="EF_HAND_2"/>
    <property type="match status" value="1"/>
</dbReference>
<evidence type="ECO:0000313" key="10">
    <source>
        <dbReference type="EMBL" id="ESO05033.1"/>
    </source>
</evidence>
<dbReference type="OMA" id="NIMEWLE"/>
<sequence length="264" mass="29044">MSYYPIGQAVPPPSGGSGGWGGQQGGAGGWGPPPNAGAGWNQPTGAWAAPSGYGGGQNIPVVTPQNVPTFNQGDVSDSYKKAIEYFKSMSDQDQIPEDGRWAFLALAGIDGAIDAYELQDILNRIFLSDFKFDGFGADMTRSLVAMRDYDLSGKLGFDGFRGLWTDLAWCKRAFVMFDVNKSGAFCKNEFTKALEVMGLTVTPKTHKAMLMRYTDKDGNIRFDDFVLCYIRLKTMMTIYQNKDPRGMGNSDFERDEFVQLAIYS</sequence>
<reference evidence="11" key="3">
    <citation type="submission" date="2015-06" db="UniProtKB">
        <authorList>
            <consortium name="EnsemblMetazoa"/>
        </authorList>
    </citation>
    <scope>IDENTIFICATION</scope>
</reference>
<dbReference type="GO" id="GO:0012505">
    <property type="term" value="C:endomembrane system"/>
    <property type="evidence" value="ECO:0007669"/>
    <property type="project" value="UniProtKB-SubCell"/>
</dbReference>
<keyword evidence="7" id="KW-0472">Membrane</keyword>